<keyword evidence="1" id="KW-0378">Hydrolase</keyword>
<keyword evidence="2" id="KW-1185">Reference proteome</keyword>
<protein>
    <submittedName>
        <fullName evidence="1">Acid proteases protein</fullName>
    </submittedName>
</protein>
<keyword evidence="1" id="KW-0645">Protease</keyword>
<comment type="caution">
    <text evidence="1">The sequence shown here is derived from an EMBL/GenBank/DDBJ whole genome shotgun (WGS) entry which is preliminary data.</text>
</comment>
<sequence length="350" mass="39759">MYQPHSPVHQSPLQSSISPCPPRPPKIKIPLFSGEHVLSWLFQINHFFHFHQTPKDQRISIVAFYLTGQALQWFHWLHSTSQLSHWDDFVRKLELRFGPSSLINHDAALFKLRQSSTKLLNCFLSGLRDDIQRELYLLKPVSLHEAMGMAKLVKDKLNASRPSIPRVPFHRPLALPPPPTAPRPSSFPIKRLTPMEMAARREKGLCFNCDSKFTPGHKCNPALFLYSPSISFHALMGHTVPATLKLAGSINGQDVFILVDGGSTNNFMQSRLATHLKLVVGDIIMTIHLILVPIYGTDCVLGVQWLLQLGPVIFYYENLWMEFGFQGNQVRLHRLSQPQTQVARLASLRK</sequence>
<proteinExistence type="predicted"/>
<gene>
    <name evidence="1" type="ORF">IHE45_15G061100</name>
</gene>
<reference evidence="2" key="1">
    <citation type="journal article" date="2022" name="Nat. Commun.">
        <title>Chromosome evolution and the genetic basis of agronomically important traits in greater yam.</title>
        <authorList>
            <person name="Bredeson J.V."/>
            <person name="Lyons J.B."/>
            <person name="Oniyinde I.O."/>
            <person name="Okereke N.R."/>
            <person name="Kolade O."/>
            <person name="Nnabue I."/>
            <person name="Nwadili C.O."/>
            <person name="Hribova E."/>
            <person name="Parker M."/>
            <person name="Nwogha J."/>
            <person name="Shu S."/>
            <person name="Carlson J."/>
            <person name="Kariba R."/>
            <person name="Muthemba S."/>
            <person name="Knop K."/>
            <person name="Barton G.J."/>
            <person name="Sherwood A.V."/>
            <person name="Lopez-Montes A."/>
            <person name="Asiedu R."/>
            <person name="Jamnadass R."/>
            <person name="Muchugi A."/>
            <person name="Goodstein D."/>
            <person name="Egesi C.N."/>
            <person name="Featherston J."/>
            <person name="Asfaw A."/>
            <person name="Simpson G.G."/>
            <person name="Dolezel J."/>
            <person name="Hendre P.S."/>
            <person name="Van Deynze A."/>
            <person name="Kumar P.L."/>
            <person name="Obidiegwu J.E."/>
            <person name="Bhattacharjee R."/>
            <person name="Rokhsar D.S."/>
        </authorList>
    </citation>
    <scope>NUCLEOTIDE SEQUENCE [LARGE SCALE GENOMIC DNA]</scope>
    <source>
        <strain evidence="2">cv. TDa95/00328</strain>
    </source>
</reference>
<dbReference type="EMBL" id="CM037025">
    <property type="protein sequence ID" value="KAH7661405.1"/>
    <property type="molecule type" value="Genomic_DNA"/>
</dbReference>
<name>A0ACB7ULW1_DIOAL</name>
<dbReference type="Proteomes" id="UP000827976">
    <property type="component" value="Chromosome 15"/>
</dbReference>
<evidence type="ECO:0000313" key="1">
    <source>
        <dbReference type="EMBL" id="KAH7661405.1"/>
    </source>
</evidence>
<accession>A0ACB7ULW1</accession>
<organism evidence="1 2">
    <name type="scientific">Dioscorea alata</name>
    <name type="common">Purple yam</name>
    <dbReference type="NCBI Taxonomy" id="55571"/>
    <lineage>
        <taxon>Eukaryota</taxon>
        <taxon>Viridiplantae</taxon>
        <taxon>Streptophyta</taxon>
        <taxon>Embryophyta</taxon>
        <taxon>Tracheophyta</taxon>
        <taxon>Spermatophyta</taxon>
        <taxon>Magnoliopsida</taxon>
        <taxon>Liliopsida</taxon>
        <taxon>Dioscoreales</taxon>
        <taxon>Dioscoreaceae</taxon>
        <taxon>Dioscorea</taxon>
    </lineage>
</organism>
<evidence type="ECO:0000313" key="2">
    <source>
        <dbReference type="Proteomes" id="UP000827976"/>
    </source>
</evidence>